<dbReference type="InterPro" id="IPR038592">
    <property type="entry name" value="CheD-like_sf"/>
</dbReference>
<dbReference type="Pfam" id="PF03975">
    <property type="entry name" value="CheD"/>
    <property type="match status" value="1"/>
</dbReference>
<dbReference type="HAMAP" id="MF_01440">
    <property type="entry name" value="CheD"/>
    <property type="match status" value="1"/>
</dbReference>
<keyword evidence="5" id="KW-1185">Reference proteome</keyword>
<accession>A0A1I5KIV5</accession>
<evidence type="ECO:0000256" key="2">
    <source>
        <dbReference type="ARBA" id="ARBA00022801"/>
    </source>
</evidence>
<dbReference type="EMBL" id="FOXA01000001">
    <property type="protein sequence ID" value="SFO84994.1"/>
    <property type="molecule type" value="Genomic_DNA"/>
</dbReference>
<dbReference type="Proteomes" id="UP000199356">
    <property type="component" value="Unassembled WGS sequence"/>
</dbReference>
<dbReference type="CDD" id="cd16352">
    <property type="entry name" value="CheD"/>
    <property type="match status" value="1"/>
</dbReference>
<comment type="function">
    <text evidence="3">Probably deamidates glutamine residues to glutamate on methyl-accepting chemotaxis receptors (MCPs), playing an important role in chemotaxis.</text>
</comment>
<dbReference type="GO" id="GO:0006935">
    <property type="term" value="P:chemotaxis"/>
    <property type="evidence" value="ECO:0007669"/>
    <property type="project" value="UniProtKB-UniRule"/>
</dbReference>
<keyword evidence="2 3" id="KW-0378">Hydrolase</keyword>
<proteinExistence type="inferred from homology"/>
<dbReference type="PANTHER" id="PTHR35147:SF3">
    <property type="entry name" value="CHEMORECEPTOR GLUTAMINE DEAMIDASE CHED 1-RELATED"/>
    <property type="match status" value="1"/>
</dbReference>
<dbReference type="GO" id="GO:0050568">
    <property type="term" value="F:protein-glutamine glutaminase activity"/>
    <property type="evidence" value="ECO:0007669"/>
    <property type="project" value="UniProtKB-UniRule"/>
</dbReference>
<protein>
    <recommendedName>
        <fullName evidence="3">Probable chemoreceptor glutamine deamidase CheD</fullName>
        <ecNumber evidence="3">3.5.1.44</ecNumber>
    </recommendedName>
</protein>
<dbReference type="AlphaFoldDB" id="A0A1I5KIV5"/>
<comment type="catalytic activity">
    <reaction evidence="3">
        <text>L-glutaminyl-[protein] + H2O = L-glutamyl-[protein] + NH4(+)</text>
        <dbReference type="Rhea" id="RHEA:16441"/>
        <dbReference type="Rhea" id="RHEA-COMP:10207"/>
        <dbReference type="Rhea" id="RHEA-COMP:10208"/>
        <dbReference type="ChEBI" id="CHEBI:15377"/>
        <dbReference type="ChEBI" id="CHEBI:28938"/>
        <dbReference type="ChEBI" id="CHEBI:29973"/>
        <dbReference type="ChEBI" id="CHEBI:30011"/>
        <dbReference type="EC" id="3.5.1.44"/>
    </reaction>
</comment>
<dbReference type="PANTHER" id="PTHR35147">
    <property type="entry name" value="CHEMORECEPTOR GLUTAMINE DEAMIDASE CHED-RELATED"/>
    <property type="match status" value="1"/>
</dbReference>
<evidence type="ECO:0000313" key="4">
    <source>
        <dbReference type="EMBL" id="SFO84994.1"/>
    </source>
</evidence>
<dbReference type="Gene3D" id="3.30.1330.200">
    <property type="match status" value="1"/>
</dbReference>
<evidence type="ECO:0000256" key="1">
    <source>
        <dbReference type="ARBA" id="ARBA00022500"/>
    </source>
</evidence>
<gene>
    <name evidence="3" type="primary">cheD</name>
    <name evidence="4" type="ORF">SAMN04488047_101139</name>
</gene>
<dbReference type="EC" id="3.5.1.44" evidence="3"/>
<evidence type="ECO:0000313" key="5">
    <source>
        <dbReference type="Proteomes" id="UP000199356"/>
    </source>
</evidence>
<dbReference type="SUPFAM" id="SSF64438">
    <property type="entry name" value="CNF1/YfiH-like putative cysteine hydrolases"/>
    <property type="match status" value="1"/>
</dbReference>
<keyword evidence="1 3" id="KW-0145">Chemotaxis</keyword>
<reference evidence="4 5" key="1">
    <citation type="submission" date="2016-10" db="EMBL/GenBank/DDBJ databases">
        <authorList>
            <person name="de Groot N.N."/>
        </authorList>
    </citation>
    <scope>NUCLEOTIDE SEQUENCE [LARGE SCALE GENOMIC DNA]</scope>
    <source>
        <strain evidence="4 5">DSM 19547</strain>
    </source>
</reference>
<dbReference type="OrthoDB" id="9807202at2"/>
<dbReference type="InterPro" id="IPR005659">
    <property type="entry name" value="Chemorcpt_Glu_NH3ase_CheD"/>
</dbReference>
<evidence type="ECO:0000256" key="3">
    <source>
        <dbReference type="HAMAP-Rule" id="MF_01440"/>
    </source>
</evidence>
<sequence length="191" mass="20229">MPSQPGPAGGSSGEAAVRSETVINVIQGDFAISDRDGDVLVTLLGSCVATCLFDPVARVGGLNHFLLPAGSDNPRQSVRYGAHAMELLINGLLRRGANRHRLKGKLFGGARMVDGLSDIGAANSLFARDFLAKEGIECVGSSLGGVQARKIRFVPTTGAARQMLVERQAVEAVERAPRRPRPPPEDDITLF</sequence>
<name>A0A1I5KIV5_9RHOB</name>
<dbReference type="InterPro" id="IPR011324">
    <property type="entry name" value="Cytotoxic_necrot_fac-like_cat"/>
</dbReference>
<organism evidence="4 5">
    <name type="scientific">Tranquillimonas alkanivorans</name>
    <dbReference type="NCBI Taxonomy" id="441119"/>
    <lineage>
        <taxon>Bacteria</taxon>
        <taxon>Pseudomonadati</taxon>
        <taxon>Pseudomonadota</taxon>
        <taxon>Alphaproteobacteria</taxon>
        <taxon>Rhodobacterales</taxon>
        <taxon>Roseobacteraceae</taxon>
        <taxon>Tranquillimonas</taxon>
    </lineage>
</organism>
<comment type="similarity">
    <text evidence="3">Belongs to the CheD family.</text>
</comment>
<dbReference type="STRING" id="441119.SAMN04488047_101139"/>